<gene>
    <name evidence="1" type="ORF">J2S08_003974</name>
</gene>
<sequence>MQKDYDKLIKIMSNLAGIGVKISMTKSRLELFKMLEGVKPVTNYPEPNA</sequence>
<evidence type="ECO:0000313" key="2">
    <source>
        <dbReference type="Proteomes" id="UP001223586"/>
    </source>
</evidence>
<dbReference type="EMBL" id="JAUSTT010000033">
    <property type="protein sequence ID" value="MDQ0178080.1"/>
    <property type="molecule type" value="Genomic_DNA"/>
</dbReference>
<comment type="caution">
    <text evidence="1">The sequence shown here is derived from an EMBL/GenBank/DDBJ whole genome shotgun (WGS) entry which is preliminary data.</text>
</comment>
<dbReference type="InterPro" id="IPR049839">
    <property type="entry name" value="Lmo0850-like"/>
</dbReference>
<name>A0ABT9WZ77_9BACI</name>
<dbReference type="NCBIfam" id="NF040845">
    <property type="entry name" value="lmo0850_fam"/>
    <property type="match status" value="1"/>
</dbReference>
<accession>A0ABT9WZ77</accession>
<dbReference type="Proteomes" id="UP001223586">
    <property type="component" value="Unassembled WGS sequence"/>
</dbReference>
<keyword evidence="2" id="KW-1185">Reference proteome</keyword>
<protein>
    <submittedName>
        <fullName evidence="1">Uncharacterized protein</fullName>
    </submittedName>
</protein>
<dbReference type="RefSeq" id="WP_307232606.1">
    <property type="nucleotide sequence ID" value="NZ_JAUSTT010000033.1"/>
</dbReference>
<reference evidence="1 2" key="1">
    <citation type="submission" date="2023-07" db="EMBL/GenBank/DDBJ databases">
        <title>Genomic Encyclopedia of Type Strains, Phase IV (KMG-IV): sequencing the most valuable type-strain genomes for metagenomic binning, comparative biology and taxonomic classification.</title>
        <authorList>
            <person name="Goeker M."/>
        </authorList>
    </citation>
    <scope>NUCLEOTIDE SEQUENCE [LARGE SCALE GENOMIC DNA]</scope>
    <source>
        <strain evidence="1 2">DSM 23837</strain>
    </source>
</reference>
<proteinExistence type="predicted"/>
<organism evidence="1 2">
    <name type="scientific">Bacillus chungangensis</name>
    <dbReference type="NCBI Taxonomy" id="587633"/>
    <lineage>
        <taxon>Bacteria</taxon>
        <taxon>Bacillati</taxon>
        <taxon>Bacillota</taxon>
        <taxon>Bacilli</taxon>
        <taxon>Bacillales</taxon>
        <taxon>Bacillaceae</taxon>
        <taxon>Bacillus</taxon>
    </lineage>
</organism>
<evidence type="ECO:0000313" key="1">
    <source>
        <dbReference type="EMBL" id="MDQ0178080.1"/>
    </source>
</evidence>